<feature type="domain" description="EF-hand" evidence="4">
    <location>
        <begin position="817"/>
        <end position="852"/>
    </location>
</feature>
<evidence type="ECO:0000313" key="7">
    <source>
        <dbReference type="Proteomes" id="UP000663832"/>
    </source>
</evidence>
<keyword evidence="7" id="KW-1185">Reference proteome</keyword>
<dbReference type="Proteomes" id="UP000663877">
    <property type="component" value="Unassembled WGS sequence"/>
</dbReference>
<dbReference type="AlphaFoldDB" id="A0A816BWV5"/>
<dbReference type="PANTHER" id="PTHR23048">
    <property type="entry name" value="MYOSIN LIGHT CHAIN 1, 3"/>
    <property type="match status" value="1"/>
</dbReference>
<feature type="domain" description="EF-hand" evidence="4">
    <location>
        <begin position="744"/>
        <end position="779"/>
    </location>
</feature>
<dbReference type="SUPFAM" id="SSF47473">
    <property type="entry name" value="EF-hand"/>
    <property type="match status" value="1"/>
</dbReference>
<dbReference type="InterPro" id="IPR011992">
    <property type="entry name" value="EF-hand-dom_pair"/>
</dbReference>
<feature type="domain" description="EF-hand" evidence="4">
    <location>
        <begin position="853"/>
        <end position="885"/>
    </location>
</feature>
<dbReference type="Proteomes" id="UP000663832">
    <property type="component" value="Unassembled WGS sequence"/>
</dbReference>
<comment type="caution">
    <text evidence="6">The sequence shown here is derived from an EMBL/GenBank/DDBJ whole genome shotgun (WGS) entry which is preliminary data.</text>
</comment>
<dbReference type="InterPro" id="IPR002048">
    <property type="entry name" value="EF_hand_dom"/>
</dbReference>
<dbReference type="InterPro" id="IPR050230">
    <property type="entry name" value="CALM/Myosin/TropC-like"/>
</dbReference>
<keyword evidence="2" id="KW-0677">Repeat</keyword>
<evidence type="ECO:0000256" key="1">
    <source>
        <dbReference type="ARBA" id="ARBA00022723"/>
    </source>
</evidence>
<dbReference type="GO" id="GO:0005509">
    <property type="term" value="F:calcium ion binding"/>
    <property type="evidence" value="ECO:0007669"/>
    <property type="project" value="InterPro"/>
</dbReference>
<feature type="domain" description="EF-hand" evidence="4">
    <location>
        <begin position="780"/>
        <end position="815"/>
    </location>
</feature>
<evidence type="ECO:0000313" key="5">
    <source>
        <dbReference type="EMBL" id="CAF1400182.1"/>
    </source>
</evidence>
<dbReference type="PROSITE" id="PS00018">
    <property type="entry name" value="EF_HAND_1"/>
    <property type="match status" value="4"/>
</dbReference>
<dbReference type="PROSITE" id="PS50222">
    <property type="entry name" value="EF_HAND_2"/>
    <property type="match status" value="4"/>
</dbReference>
<evidence type="ECO:0000259" key="4">
    <source>
        <dbReference type="PROSITE" id="PS50222"/>
    </source>
</evidence>
<keyword evidence="1" id="KW-0479">Metal-binding</keyword>
<reference evidence="6" key="1">
    <citation type="submission" date="2021-02" db="EMBL/GenBank/DDBJ databases">
        <authorList>
            <person name="Nowell W R."/>
        </authorList>
    </citation>
    <scope>NUCLEOTIDE SEQUENCE</scope>
</reference>
<evidence type="ECO:0000256" key="3">
    <source>
        <dbReference type="ARBA" id="ARBA00022837"/>
    </source>
</evidence>
<dbReference type="OrthoDB" id="9994270at2759"/>
<evidence type="ECO:0000256" key="2">
    <source>
        <dbReference type="ARBA" id="ARBA00022737"/>
    </source>
</evidence>
<keyword evidence="3" id="KW-0106">Calcium</keyword>
<gene>
    <name evidence="5" type="ORF">BJG266_LOCUS37607</name>
    <name evidence="6" type="ORF">QVE165_LOCUS54499</name>
</gene>
<dbReference type="SMART" id="SM00054">
    <property type="entry name" value="EFh"/>
    <property type="match status" value="4"/>
</dbReference>
<dbReference type="PANTHER" id="PTHR23048:SF0">
    <property type="entry name" value="CALMODULIN LIKE 3"/>
    <property type="match status" value="1"/>
</dbReference>
<name>A0A816BWV5_9BILA</name>
<dbReference type="Gene3D" id="1.10.238.10">
    <property type="entry name" value="EF-hand"/>
    <property type="match status" value="2"/>
</dbReference>
<dbReference type="InterPro" id="IPR018247">
    <property type="entry name" value="EF_Hand_1_Ca_BS"/>
</dbReference>
<dbReference type="EMBL" id="CAJNOM010001603">
    <property type="protein sequence ID" value="CAF1613923.1"/>
    <property type="molecule type" value="Genomic_DNA"/>
</dbReference>
<dbReference type="EMBL" id="CAJNOI010001276">
    <property type="protein sequence ID" value="CAF1400182.1"/>
    <property type="molecule type" value="Genomic_DNA"/>
</dbReference>
<evidence type="ECO:0000313" key="6">
    <source>
        <dbReference type="EMBL" id="CAF1613923.1"/>
    </source>
</evidence>
<organism evidence="6 7">
    <name type="scientific">Adineta steineri</name>
    <dbReference type="NCBI Taxonomy" id="433720"/>
    <lineage>
        <taxon>Eukaryota</taxon>
        <taxon>Metazoa</taxon>
        <taxon>Spiralia</taxon>
        <taxon>Gnathifera</taxon>
        <taxon>Rotifera</taxon>
        <taxon>Eurotatoria</taxon>
        <taxon>Bdelloidea</taxon>
        <taxon>Adinetida</taxon>
        <taxon>Adinetidae</taxon>
        <taxon>Adineta</taxon>
    </lineage>
</organism>
<dbReference type="GO" id="GO:0016460">
    <property type="term" value="C:myosin II complex"/>
    <property type="evidence" value="ECO:0007669"/>
    <property type="project" value="TreeGrafter"/>
</dbReference>
<protein>
    <recommendedName>
        <fullName evidence="4">EF-hand domain-containing protein</fullName>
    </recommendedName>
</protein>
<accession>A0A816BWV5</accession>
<proteinExistence type="predicted"/>
<dbReference type="Pfam" id="PF13499">
    <property type="entry name" value="EF-hand_7"/>
    <property type="match status" value="2"/>
</dbReference>
<dbReference type="FunFam" id="1.10.238.10:FF:000336">
    <property type="entry name" value="HLH domain-containing protein"/>
    <property type="match status" value="2"/>
</dbReference>
<sequence length="885" mass="103461">MTSFNDLPIEIIRLIFEYFTPAETVHLFSPINYKMKAIGDKHMVDNSNNVAAAREKNSMNNDCLPITQIEDDDDIDYEQLFDDYEVSSDNSKSEIKKPTKRVRFAPILDDNSLTPTLSRPPSVRPTFEVEFDFDSLATPSIELNKDVSQIQSKSIENINWKDAFLSDLHIAKKNKTTIVTSPSIIQIENKTNEDTLWDFMKESNPELLEKLERTNNDKQKRIDRFSMQQTMTNTKPMSIPNEEDEFNQVHEELLHFLLPYHKILCKENIWPQERNFTSPNISLELIKSICKNDNSFNLISNRSDILKHLMFIYTITSFLYVFAYCSLQTAIRHVENVIVQNMKNVCIDQERGKPLFDLLTKTHKKFENIPHPKILHIKHLFKDFFDKRRQLIDTTKQILEPKFLLLVQYESIDLLHDIERGLSSLIELHCYVYDKQTNINRDEFNDLLMYNNMIIIRTRQISPIIIVRPKRLTLVIEYEYGEQILQWYQFCQQQIISYIAYKTILPSFIAPEKEEFIEITQKIASPIMKEEFLTLPTIVLARPLVDNFKLLRTLECRHDISIITRDYHLLGIPIDQQPDILIDWTTSMLIFDLNTKLDINTVRHKIQSMTLHSCRIHVAILTSGSIPDFILSTYITPITQLAKKIQENESNIDVQIKSFGSLDEFANHVAQLVQQEHSIKYLLTPTPSWNEKMLLRRCSSLNSISAQLVLQRLKTVDLSTVNLEILLNQCPEIPMNYLKTFVSDMHKKLRDTFDLFDRDKSGAISSAELKQVLIALNFEPTDNLLRRVMKEMDADGNGSIEFDEFVKAMRTVYERKFTDDEMRNAFKCFDADNSGYITVSELREVLRRLNHDVSEQRISEVLYEIDTDHDGKISYEEFVHMLQDV</sequence>